<gene>
    <name evidence="6" type="primary">LOC129327486</name>
</gene>
<evidence type="ECO:0000313" key="6">
    <source>
        <dbReference type="RefSeq" id="XP_054832160.1"/>
    </source>
</evidence>
<protein>
    <submittedName>
        <fullName evidence="6">Killer cell lectin-like receptor subfamily B member 1B allele C</fullName>
    </submittedName>
</protein>
<reference evidence="6" key="1">
    <citation type="submission" date="2025-08" db="UniProtKB">
        <authorList>
            <consortium name="RefSeq"/>
        </authorList>
    </citation>
    <scope>IDENTIFICATION</scope>
    <source>
        <tissue evidence="6">Blood</tissue>
    </source>
</reference>
<keyword evidence="3" id="KW-0472">Membrane</keyword>
<dbReference type="PANTHER" id="PTHR46746">
    <property type="entry name" value="KILLER CELL LECTIN-LIKE RECEPTOR SUBFAMILY F MEMBER 2"/>
    <property type="match status" value="1"/>
</dbReference>
<feature type="domain" description="C-type lectin" evidence="4">
    <location>
        <begin position="131"/>
        <end position="204"/>
    </location>
</feature>
<dbReference type="PANTHER" id="PTHR46746:SF3">
    <property type="entry name" value="C-TYPE LECTIN DOMAIN-CONTAINING PROTEIN-RELATED"/>
    <property type="match status" value="1"/>
</dbReference>
<dbReference type="RefSeq" id="XP_054832160.1">
    <property type="nucleotide sequence ID" value="XM_054976185.1"/>
</dbReference>
<dbReference type="GO" id="GO:0030246">
    <property type="term" value="F:carbohydrate binding"/>
    <property type="evidence" value="ECO:0007669"/>
    <property type="project" value="UniProtKB-KW"/>
</dbReference>
<accession>A0AA97KUP0</accession>
<evidence type="ECO:0000313" key="5">
    <source>
        <dbReference type="Proteomes" id="UP001190640"/>
    </source>
</evidence>
<dbReference type="Gene3D" id="3.10.100.10">
    <property type="entry name" value="Mannose-Binding Protein A, subunit A"/>
    <property type="match status" value="1"/>
</dbReference>
<evidence type="ECO:0000256" key="3">
    <source>
        <dbReference type="SAM" id="Phobius"/>
    </source>
</evidence>
<dbReference type="GO" id="GO:0005886">
    <property type="term" value="C:plasma membrane"/>
    <property type="evidence" value="ECO:0007669"/>
    <property type="project" value="TreeGrafter"/>
</dbReference>
<dbReference type="GeneID" id="129327486"/>
<feature type="transmembrane region" description="Helical" evidence="3">
    <location>
        <begin position="41"/>
        <end position="59"/>
    </location>
</feature>
<dbReference type="InterPro" id="IPR033992">
    <property type="entry name" value="NKR-like_CTLD"/>
</dbReference>
<dbReference type="InterPro" id="IPR016186">
    <property type="entry name" value="C-type_lectin-like/link_sf"/>
</dbReference>
<dbReference type="CDD" id="cd03593">
    <property type="entry name" value="CLECT_NK_receptors_like"/>
    <property type="match status" value="1"/>
</dbReference>
<keyword evidence="5" id="KW-1185">Reference proteome</keyword>
<evidence type="ECO:0000259" key="4">
    <source>
        <dbReference type="PROSITE" id="PS50041"/>
    </source>
</evidence>
<dbReference type="KEGG" id="emc:129327486"/>
<keyword evidence="3" id="KW-1133">Transmembrane helix</keyword>
<keyword evidence="2" id="KW-0430">Lectin</keyword>
<dbReference type="InterPro" id="IPR016187">
    <property type="entry name" value="CTDL_fold"/>
</dbReference>
<dbReference type="SMART" id="SM00034">
    <property type="entry name" value="CLECT"/>
    <property type="match status" value="1"/>
</dbReference>
<dbReference type="InterPro" id="IPR051379">
    <property type="entry name" value="C-type_Lectin_Receptor_IMM"/>
</dbReference>
<name>A0AA97KUP0_EUBMA</name>
<dbReference type="PROSITE" id="PS50041">
    <property type="entry name" value="C_TYPE_LECTIN_2"/>
    <property type="match status" value="1"/>
</dbReference>
<organism evidence="5 6">
    <name type="scientific">Eublepharis macularius</name>
    <name type="common">Leopard gecko</name>
    <name type="synonym">Cyrtodactylus macularius</name>
    <dbReference type="NCBI Taxonomy" id="481883"/>
    <lineage>
        <taxon>Eukaryota</taxon>
        <taxon>Metazoa</taxon>
        <taxon>Chordata</taxon>
        <taxon>Craniata</taxon>
        <taxon>Vertebrata</taxon>
        <taxon>Euteleostomi</taxon>
        <taxon>Lepidosauria</taxon>
        <taxon>Squamata</taxon>
        <taxon>Bifurcata</taxon>
        <taxon>Gekkota</taxon>
        <taxon>Eublepharidae</taxon>
        <taxon>Eublepharinae</taxon>
        <taxon>Eublepharis</taxon>
    </lineage>
</organism>
<keyword evidence="3" id="KW-0812">Transmembrane</keyword>
<dbReference type="AlphaFoldDB" id="A0AA97KUP0"/>
<dbReference type="Proteomes" id="UP001190640">
    <property type="component" value="Chromosome 4"/>
</dbReference>
<dbReference type="InterPro" id="IPR001304">
    <property type="entry name" value="C-type_lectin-like"/>
</dbReference>
<evidence type="ECO:0000256" key="2">
    <source>
        <dbReference type="ARBA" id="ARBA00022734"/>
    </source>
</evidence>
<evidence type="ECO:0000256" key="1">
    <source>
        <dbReference type="ARBA" id="ARBA00004167"/>
    </source>
</evidence>
<dbReference type="Pfam" id="PF00059">
    <property type="entry name" value="Lectin_C"/>
    <property type="match status" value="1"/>
</dbReference>
<sequence>MANEVIYADLNLPEAGLAEPPQACYSHHCPRWHHVALRVGGAGYILLLVAVIVLSVCVIHSSKPKLETSSETEATTQRCRNRSNCSSGMENLIPYLKQHVCEQEQRRSTENTIYPSREKKCFLCPKDWLFHGNKCYNFFGKAYKDWNKSNETCTEKNAQLLVIREQEEKGFIENITKTKNAVWIGLQFNSRDKKFFWMDGSPLQKNMNSLVQSQHLETLANALPFEEPSESPESIFPKVA</sequence>
<proteinExistence type="predicted"/>
<comment type="subcellular location">
    <subcellularLocation>
        <location evidence="1">Membrane</location>
        <topology evidence="1">Single-pass membrane protein</topology>
    </subcellularLocation>
</comment>
<dbReference type="SUPFAM" id="SSF56436">
    <property type="entry name" value="C-type lectin-like"/>
    <property type="match status" value="1"/>
</dbReference>